<organism evidence="1 2">
    <name type="scientific">Linum tenue</name>
    <dbReference type="NCBI Taxonomy" id="586396"/>
    <lineage>
        <taxon>Eukaryota</taxon>
        <taxon>Viridiplantae</taxon>
        <taxon>Streptophyta</taxon>
        <taxon>Embryophyta</taxon>
        <taxon>Tracheophyta</taxon>
        <taxon>Spermatophyta</taxon>
        <taxon>Magnoliopsida</taxon>
        <taxon>eudicotyledons</taxon>
        <taxon>Gunneridae</taxon>
        <taxon>Pentapetalae</taxon>
        <taxon>rosids</taxon>
        <taxon>fabids</taxon>
        <taxon>Malpighiales</taxon>
        <taxon>Linaceae</taxon>
        <taxon>Linum</taxon>
    </lineage>
</organism>
<feature type="non-terminal residue" evidence="1">
    <location>
        <position position="1"/>
    </location>
</feature>
<keyword evidence="2" id="KW-1185">Reference proteome</keyword>
<dbReference type="Proteomes" id="UP001154282">
    <property type="component" value="Unassembled WGS sequence"/>
</dbReference>
<gene>
    <name evidence="1" type="ORF">LITE_LOCUS21489</name>
</gene>
<dbReference type="EMBL" id="CAMGYJ010000006">
    <property type="protein sequence ID" value="CAI0428075.1"/>
    <property type="molecule type" value="Genomic_DNA"/>
</dbReference>
<evidence type="ECO:0000313" key="2">
    <source>
        <dbReference type="Proteomes" id="UP001154282"/>
    </source>
</evidence>
<accession>A0AAV0L0S6</accession>
<protein>
    <submittedName>
        <fullName evidence="1">Uncharacterized protein</fullName>
    </submittedName>
</protein>
<comment type="caution">
    <text evidence="1">The sequence shown here is derived from an EMBL/GenBank/DDBJ whole genome shotgun (WGS) entry which is preliminary data.</text>
</comment>
<evidence type="ECO:0000313" key="1">
    <source>
        <dbReference type="EMBL" id="CAI0428075.1"/>
    </source>
</evidence>
<reference evidence="1" key="1">
    <citation type="submission" date="2022-08" db="EMBL/GenBank/DDBJ databases">
        <authorList>
            <person name="Gutierrez-Valencia J."/>
        </authorList>
    </citation>
    <scope>NUCLEOTIDE SEQUENCE</scope>
</reference>
<proteinExistence type="predicted"/>
<dbReference type="AlphaFoldDB" id="A0AAV0L0S6"/>
<name>A0AAV0L0S6_9ROSI</name>
<sequence length="60" mass="6575">ATCSYSFSLLKENPQKFSISCSSFLQRAKSKPIQSEEGMNGSPLLPASSFIWTEPQADFG</sequence>